<name>A0AA89BU65_PINIB</name>
<proteinExistence type="predicted"/>
<organism evidence="2 3">
    <name type="scientific">Pinctada imbricata</name>
    <name type="common">Atlantic pearl-oyster</name>
    <name type="synonym">Pinctada martensii</name>
    <dbReference type="NCBI Taxonomy" id="66713"/>
    <lineage>
        <taxon>Eukaryota</taxon>
        <taxon>Metazoa</taxon>
        <taxon>Spiralia</taxon>
        <taxon>Lophotrochozoa</taxon>
        <taxon>Mollusca</taxon>
        <taxon>Bivalvia</taxon>
        <taxon>Autobranchia</taxon>
        <taxon>Pteriomorphia</taxon>
        <taxon>Pterioida</taxon>
        <taxon>Pterioidea</taxon>
        <taxon>Pteriidae</taxon>
        <taxon>Pinctada</taxon>
    </lineage>
</organism>
<comment type="caution">
    <text evidence="2">The sequence shown here is derived from an EMBL/GenBank/DDBJ whole genome shotgun (WGS) entry which is preliminary data.</text>
</comment>
<evidence type="ECO:0000256" key="1">
    <source>
        <dbReference type="SAM" id="Phobius"/>
    </source>
</evidence>
<protein>
    <submittedName>
        <fullName evidence="2">Uncharacterized protein</fullName>
    </submittedName>
</protein>
<dbReference type="EMBL" id="VSWD01000008">
    <property type="protein sequence ID" value="KAK3096060.1"/>
    <property type="molecule type" value="Genomic_DNA"/>
</dbReference>
<gene>
    <name evidence="2" type="ORF">FSP39_022631</name>
</gene>
<dbReference type="InterPro" id="IPR051856">
    <property type="entry name" value="CSR-E3_Ligase_Protein"/>
</dbReference>
<dbReference type="PANTHER" id="PTHR21041:SF9">
    <property type="entry name" value="DENDRITIC CELL-SPECIFIC TRANSMEMBRANE PROTEIN-LIKE DOMAIN-CONTAINING PROTEIN"/>
    <property type="match status" value="1"/>
</dbReference>
<reference evidence="2" key="1">
    <citation type="submission" date="2019-08" db="EMBL/GenBank/DDBJ databases">
        <title>The improved chromosome-level genome for the pearl oyster Pinctada fucata martensii using PacBio sequencing and Hi-C.</title>
        <authorList>
            <person name="Zheng Z."/>
        </authorList>
    </citation>
    <scope>NUCLEOTIDE SEQUENCE</scope>
    <source>
        <strain evidence="2">ZZ-2019</strain>
        <tissue evidence="2">Adductor muscle</tissue>
    </source>
</reference>
<dbReference type="AlphaFoldDB" id="A0AA89BU65"/>
<dbReference type="PANTHER" id="PTHR21041">
    <property type="entry name" value="DENDRITIC CELL-SPECIFIC TRANSMEMBRANE PROTEIN"/>
    <property type="match status" value="1"/>
</dbReference>
<evidence type="ECO:0000313" key="3">
    <source>
        <dbReference type="Proteomes" id="UP001186944"/>
    </source>
</evidence>
<evidence type="ECO:0000313" key="2">
    <source>
        <dbReference type="EMBL" id="KAK3096060.1"/>
    </source>
</evidence>
<keyword evidence="1" id="KW-0472">Membrane</keyword>
<keyword evidence="3" id="KW-1185">Reference proteome</keyword>
<accession>A0AA89BU65</accession>
<keyword evidence="1" id="KW-1133">Transmembrane helix</keyword>
<dbReference type="Proteomes" id="UP001186944">
    <property type="component" value="Unassembled WGS sequence"/>
</dbReference>
<sequence>MTVIRQYCLEIFCPCTIYDRNRHLKRQEIPTSAWKRIWKDDTYENEIFKNILGFLGGILLGIFIYLVMVFQMDYTPLTASMIGFACIERVFKWFDGVTAKCNAALGKPARKCFAALKEGGSKCL</sequence>
<feature type="transmembrane region" description="Helical" evidence="1">
    <location>
        <begin position="51"/>
        <end position="70"/>
    </location>
</feature>
<keyword evidence="1" id="KW-0812">Transmembrane</keyword>